<keyword evidence="2" id="KW-1185">Reference proteome</keyword>
<gene>
    <name evidence="1" type="ORF">BO66DRAFT_403140</name>
</gene>
<evidence type="ECO:0000313" key="2">
    <source>
        <dbReference type="Proteomes" id="UP000249661"/>
    </source>
</evidence>
<accession>A0ACD1H4H7</accession>
<dbReference type="Proteomes" id="UP000249661">
    <property type="component" value="Unassembled WGS sequence"/>
</dbReference>
<reference evidence="1" key="1">
    <citation type="submission" date="2018-02" db="EMBL/GenBank/DDBJ databases">
        <title>The genomes of Aspergillus section Nigri reveals drivers in fungal speciation.</title>
        <authorList>
            <consortium name="DOE Joint Genome Institute"/>
            <person name="Vesth T.C."/>
            <person name="Nybo J."/>
            <person name="Theobald S."/>
            <person name="Brandl J."/>
            <person name="Frisvad J.C."/>
            <person name="Nielsen K.F."/>
            <person name="Lyhne E.K."/>
            <person name="Kogle M.E."/>
            <person name="Kuo A."/>
            <person name="Riley R."/>
            <person name="Clum A."/>
            <person name="Nolan M."/>
            <person name="Lipzen A."/>
            <person name="Salamov A."/>
            <person name="Henrissat B."/>
            <person name="Wiebenga A."/>
            <person name="De vries R.P."/>
            <person name="Grigoriev I.V."/>
            <person name="Mortensen U.H."/>
            <person name="Andersen M.R."/>
            <person name="Baker S.E."/>
        </authorList>
    </citation>
    <scope>NUCLEOTIDE SEQUENCE</scope>
    <source>
        <strain evidence="1">CBS 121060</strain>
    </source>
</reference>
<name>A0ACD1H4H7_9EURO</name>
<evidence type="ECO:0000313" key="1">
    <source>
        <dbReference type="EMBL" id="RAH68412.1"/>
    </source>
</evidence>
<proteinExistence type="predicted"/>
<organism evidence="1 2">
    <name type="scientific">Aspergillus aculeatinus CBS 121060</name>
    <dbReference type="NCBI Taxonomy" id="1448322"/>
    <lineage>
        <taxon>Eukaryota</taxon>
        <taxon>Fungi</taxon>
        <taxon>Dikarya</taxon>
        <taxon>Ascomycota</taxon>
        <taxon>Pezizomycotina</taxon>
        <taxon>Eurotiomycetes</taxon>
        <taxon>Eurotiomycetidae</taxon>
        <taxon>Eurotiales</taxon>
        <taxon>Aspergillaceae</taxon>
        <taxon>Aspergillus</taxon>
        <taxon>Aspergillus subgen. Circumdati</taxon>
    </lineage>
</organism>
<protein>
    <submittedName>
        <fullName evidence="1">Uncharacterized protein</fullName>
    </submittedName>
</protein>
<dbReference type="EMBL" id="KZ824967">
    <property type="protein sequence ID" value="RAH68412.1"/>
    <property type="molecule type" value="Genomic_DNA"/>
</dbReference>
<sequence>MATSEFPSFPRLPPEIRLMIWNAALPGPIHNPLFFWRTVEVIKHRLDDKYDDYDNWVPDLIDPIEMGIFSVEIPLLGVNKEAHKVAQEWVQRQSPSLKVDVDNDTYTEDHNRLAMRHFNPRRDIVFCPDDKWTDFLGEMWNMYYVLSIEGPGRYPEHDNIIRRVALPQQMLMDPRFVSPPRLSSRGVQLWCRNLYIVVDAPAALRGVVTNGPNWGLEILDDFPRASCTRPGGWRITEGSAAHGGAAYESARELLGEIVKYNFPEEDFRESALREFPIDFEIQFARAVEG</sequence>